<evidence type="ECO:0000313" key="5">
    <source>
        <dbReference type="EMBL" id="VAW12739.1"/>
    </source>
</evidence>
<dbReference type="PANTHER" id="PTHR42711:SF5">
    <property type="entry name" value="ABC TRANSPORTER ATP-BINDING PROTEIN NATA"/>
    <property type="match status" value="1"/>
</dbReference>
<protein>
    <submittedName>
        <fullName evidence="5">Efflux ABC transporter, ATP-binding protein</fullName>
    </submittedName>
</protein>
<dbReference type="InterPro" id="IPR050763">
    <property type="entry name" value="ABC_transporter_ATP-binding"/>
</dbReference>
<keyword evidence="4 5" id="KW-0067">ATP-binding</keyword>
<name>A0A3B0TKQ0_9ZZZZ</name>
<evidence type="ECO:0000256" key="1">
    <source>
        <dbReference type="ARBA" id="ARBA00005417"/>
    </source>
</evidence>
<comment type="similarity">
    <text evidence="1">Belongs to the ABC transporter superfamily.</text>
</comment>
<keyword evidence="2" id="KW-0813">Transport</keyword>
<accession>A0A3B0TKQ0</accession>
<keyword evidence="3" id="KW-0547">Nucleotide-binding</keyword>
<feature type="non-terminal residue" evidence="5">
    <location>
        <position position="1"/>
    </location>
</feature>
<evidence type="ECO:0000256" key="2">
    <source>
        <dbReference type="ARBA" id="ARBA00022448"/>
    </source>
</evidence>
<reference evidence="5" key="1">
    <citation type="submission" date="2018-06" db="EMBL/GenBank/DDBJ databases">
        <authorList>
            <person name="Zhirakovskaya E."/>
        </authorList>
    </citation>
    <scope>NUCLEOTIDE SEQUENCE</scope>
</reference>
<dbReference type="Gene3D" id="3.40.50.300">
    <property type="entry name" value="P-loop containing nucleotide triphosphate hydrolases"/>
    <property type="match status" value="1"/>
</dbReference>
<dbReference type="SUPFAM" id="SSF52540">
    <property type="entry name" value="P-loop containing nucleoside triphosphate hydrolases"/>
    <property type="match status" value="1"/>
</dbReference>
<dbReference type="InterPro" id="IPR027417">
    <property type="entry name" value="P-loop_NTPase"/>
</dbReference>
<proteinExistence type="inferred from homology"/>
<dbReference type="EMBL" id="UOEM01000052">
    <property type="protein sequence ID" value="VAW12739.1"/>
    <property type="molecule type" value="Genomic_DNA"/>
</dbReference>
<dbReference type="PANTHER" id="PTHR42711">
    <property type="entry name" value="ABC TRANSPORTER ATP-BINDING PROTEIN"/>
    <property type="match status" value="1"/>
</dbReference>
<dbReference type="AlphaFoldDB" id="A0A3B0TKQ0"/>
<gene>
    <name evidence="5" type="ORF">MNBD_ALPHA09-414</name>
</gene>
<evidence type="ECO:0000256" key="3">
    <source>
        <dbReference type="ARBA" id="ARBA00022741"/>
    </source>
</evidence>
<organism evidence="5">
    <name type="scientific">hydrothermal vent metagenome</name>
    <dbReference type="NCBI Taxonomy" id="652676"/>
    <lineage>
        <taxon>unclassified sequences</taxon>
        <taxon>metagenomes</taxon>
        <taxon>ecological metagenomes</taxon>
    </lineage>
</organism>
<evidence type="ECO:0000256" key="4">
    <source>
        <dbReference type="ARBA" id="ARBA00022840"/>
    </source>
</evidence>
<sequence length="171" mass="18642">RRRLLVAKALVHNPPVLVLDEPTAGVDIELRRQLWDYVRKLNAAGTTVVLTTHYLEEAQALCDHIAIIDRGMVVANAPTPELLARIDTKQLVVVGEAPIAAVPPLPQGARGETDEEGRLVLTYTPSSTRFEALLEALRAADIAIADLSTREPVLQDIFLQLTGGGQKDNIR</sequence>
<dbReference type="GO" id="GO:0005524">
    <property type="term" value="F:ATP binding"/>
    <property type="evidence" value="ECO:0007669"/>
    <property type="project" value="UniProtKB-KW"/>
</dbReference>